<dbReference type="OrthoDB" id="9805504at2"/>
<dbReference type="PROSITE" id="PS01123">
    <property type="entry name" value="TNASE_1"/>
    <property type="match status" value="1"/>
</dbReference>
<dbReference type="EMBL" id="WSRP01000014">
    <property type="protein sequence ID" value="MVX56714.1"/>
    <property type="molecule type" value="Genomic_DNA"/>
</dbReference>
<dbReference type="Pfam" id="PF00565">
    <property type="entry name" value="SNase"/>
    <property type="match status" value="1"/>
</dbReference>
<feature type="compositionally biased region" description="Basic and acidic residues" evidence="4">
    <location>
        <begin position="188"/>
        <end position="197"/>
    </location>
</feature>
<keyword evidence="3" id="KW-0378">Hydrolase</keyword>
<proteinExistence type="predicted"/>
<dbReference type="Gene3D" id="2.40.50.90">
    <property type="match status" value="1"/>
</dbReference>
<dbReference type="RefSeq" id="WP_160335146.1">
    <property type="nucleotide sequence ID" value="NZ_WSRP01000014.1"/>
</dbReference>
<dbReference type="PROSITE" id="PS50830">
    <property type="entry name" value="TNASE_3"/>
    <property type="match status" value="1"/>
</dbReference>
<keyword evidence="8" id="KW-1185">Reference proteome</keyword>
<accession>A0A6L6YH59</accession>
<keyword evidence="5" id="KW-1133">Transmembrane helix</keyword>
<keyword evidence="5" id="KW-0812">Transmembrane</keyword>
<evidence type="ECO:0000256" key="4">
    <source>
        <dbReference type="SAM" id="MobiDB-lite"/>
    </source>
</evidence>
<dbReference type="InterPro" id="IPR035437">
    <property type="entry name" value="SNase_OB-fold_sf"/>
</dbReference>
<gene>
    <name evidence="7" type="ORF">E5987_05760</name>
</gene>
<keyword evidence="5" id="KW-0472">Membrane</keyword>
<evidence type="ECO:0000313" key="7">
    <source>
        <dbReference type="EMBL" id="MVX56714.1"/>
    </source>
</evidence>
<evidence type="ECO:0000313" key="8">
    <source>
        <dbReference type="Proteomes" id="UP000472580"/>
    </source>
</evidence>
<evidence type="ECO:0000256" key="1">
    <source>
        <dbReference type="ARBA" id="ARBA00022722"/>
    </source>
</evidence>
<dbReference type="InterPro" id="IPR016071">
    <property type="entry name" value="Staphylococal_nuclease_OB-fold"/>
</dbReference>
<feature type="region of interest" description="Disordered" evidence="4">
    <location>
        <begin position="180"/>
        <end position="203"/>
    </location>
</feature>
<dbReference type="SMART" id="SM00318">
    <property type="entry name" value="SNc"/>
    <property type="match status" value="1"/>
</dbReference>
<organism evidence="7 8">
    <name type="scientific">Parasutterella muris</name>
    <dbReference type="NCBI Taxonomy" id="2565572"/>
    <lineage>
        <taxon>Bacteria</taxon>
        <taxon>Pseudomonadati</taxon>
        <taxon>Pseudomonadota</taxon>
        <taxon>Betaproteobacteria</taxon>
        <taxon>Burkholderiales</taxon>
        <taxon>Sutterellaceae</taxon>
        <taxon>Parasutterella</taxon>
    </lineage>
</organism>
<dbReference type="Proteomes" id="UP000472580">
    <property type="component" value="Unassembled WGS sequence"/>
</dbReference>
<comment type="caution">
    <text evidence="7">The sequence shown here is derived from an EMBL/GenBank/DDBJ whole genome shotgun (WGS) entry which is preliminary data.</text>
</comment>
<dbReference type="InterPro" id="IPR002071">
    <property type="entry name" value="Thermonucl_AS"/>
</dbReference>
<dbReference type="GO" id="GO:0004519">
    <property type="term" value="F:endonuclease activity"/>
    <property type="evidence" value="ECO:0007669"/>
    <property type="project" value="UniProtKB-KW"/>
</dbReference>
<name>A0A6L6YH59_9BURK</name>
<reference evidence="7 8" key="1">
    <citation type="submission" date="2019-12" db="EMBL/GenBank/DDBJ databases">
        <title>Microbes associate with the intestines of laboratory mice.</title>
        <authorList>
            <person name="Navarre W."/>
            <person name="Wong E."/>
        </authorList>
    </citation>
    <scope>NUCLEOTIDE SEQUENCE [LARGE SCALE GENOMIC DNA]</scope>
    <source>
        <strain evidence="7 8">NM82_D38</strain>
    </source>
</reference>
<dbReference type="PANTHER" id="PTHR12302:SF3">
    <property type="entry name" value="SERINE_THREONINE-PROTEIN KINASE 31"/>
    <property type="match status" value="1"/>
</dbReference>
<dbReference type="GO" id="GO:0003676">
    <property type="term" value="F:nucleic acid binding"/>
    <property type="evidence" value="ECO:0007669"/>
    <property type="project" value="InterPro"/>
</dbReference>
<dbReference type="GO" id="GO:0016787">
    <property type="term" value="F:hydrolase activity"/>
    <property type="evidence" value="ECO:0007669"/>
    <property type="project" value="UniProtKB-KW"/>
</dbReference>
<dbReference type="AlphaFoldDB" id="A0A6L6YH59"/>
<sequence>MQKFKPDNFKRSVYLAVGVFAVVVALIKGVYGPGETQTIELNRPGEQVQQVDKEGFKLIHATVTRVPDGDTVYIKTSNGREERVRLLGIDAPEGKMPYGNKSRDNLYRMLKMNGFKAEVAYREKDQYGRLVGKLMTDGNDLNYAQVRDGYAWVYTPYVKDMMSSDRMVYRDAESAARREKLGLWQDPNPERPWEWRRAHPRAN</sequence>
<dbReference type="PANTHER" id="PTHR12302">
    <property type="entry name" value="EBNA2 BINDING PROTEIN P100"/>
    <property type="match status" value="1"/>
</dbReference>
<evidence type="ECO:0000256" key="3">
    <source>
        <dbReference type="ARBA" id="ARBA00022801"/>
    </source>
</evidence>
<keyword evidence="1" id="KW-0540">Nuclease</keyword>
<feature type="domain" description="TNase-like" evidence="6">
    <location>
        <begin position="57"/>
        <end position="186"/>
    </location>
</feature>
<evidence type="ECO:0000256" key="2">
    <source>
        <dbReference type="ARBA" id="ARBA00022759"/>
    </source>
</evidence>
<dbReference type="SUPFAM" id="SSF50199">
    <property type="entry name" value="Staphylococcal nuclease"/>
    <property type="match status" value="1"/>
</dbReference>
<protein>
    <submittedName>
        <fullName evidence="7">Thermonuclease</fullName>
    </submittedName>
</protein>
<keyword evidence="2" id="KW-0255">Endonuclease</keyword>
<feature type="transmembrane region" description="Helical" evidence="5">
    <location>
        <begin position="12"/>
        <end position="31"/>
    </location>
</feature>
<evidence type="ECO:0000259" key="6">
    <source>
        <dbReference type="PROSITE" id="PS50830"/>
    </source>
</evidence>
<evidence type="ECO:0000256" key="5">
    <source>
        <dbReference type="SAM" id="Phobius"/>
    </source>
</evidence>